<evidence type="ECO:0000256" key="5">
    <source>
        <dbReference type="ARBA" id="ARBA00023043"/>
    </source>
</evidence>
<dbReference type="Proteomes" id="UP000574317">
    <property type="component" value="Unassembled WGS sequence"/>
</dbReference>
<dbReference type="EMBL" id="JAAOAO010000151">
    <property type="protein sequence ID" value="KAF5560552.1"/>
    <property type="molecule type" value="Genomic_DNA"/>
</dbReference>
<evidence type="ECO:0000259" key="8">
    <source>
        <dbReference type="Pfam" id="PF00569"/>
    </source>
</evidence>
<keyword evidence="3" id="KW-0863">Zinc-finger</keyword>
<dbReference type="SUPFAM" id="SSF48403">
    <property type="entry name" value="Ankyrin repeat"/>
    <property type="match status" value="3"/>
</dbReference>
<protein>
    <submittedName>
        <fullName evidence="9">Ankyrin repeat</fullName>
    </submittedName>
</protein>
<comment type="caution">
    <text evidence="9">The sequence shown here is derived from an EMBL/GenBank/DDBJ whole genome shotgun (WGS) entry which is preliminary data.</text>
</comment>
<dbReference type="Pfam" id="PF12796">
    <property type="entry name" value="Ank_2"/>
    <property type="match status" value="4"/>
</dbReference>
<proteinExistence type="predicted"/>
<dbReference type="PANTHER" id="PTHR24198">
    <property type="entry name" value="ANKYRIN REPEAT AND PROTEIN KINASE DOMAIN-CONTAINING PROTEIN"/>
    <property type="match status" value="1"/>
</dbReference>
<dbReference type="GO" id="GO:0008270">
    <property type="term" value="F:zinc ion binding"/>
    <property type="evidence" value="ECO:0007669"/>
    <property type="project" value="UniProtKB-KW"/>
</dbReference>
<evidence type="ECO:0000256" key="4">
    <source>
        <dbReference type="ARBA" id="ARBA00022833"/>
    </source>
</evidence>
<dbReference type="Gene3D" id="1.25.40.20">
    <property type="entry name" value="Ankyrin repeat-containing domain"/>
    <property type="match status" value="4"/>
</dbReference>
<dbReference type="InterPro" id="IPR002110">
    <property type="entry name" value="Ankyrin_rpt"/>
</dbReference>
<keyword evidence="2" id="KW-0677">Repeat</keyword>
<evidence type="ECO:0000256" key="2">
    <source>
        <dbReference type="ARBA" id="ARBA00022737"/>
    </source>
</evidence>
<dbReference type="Gene3D" id="3.30.60.90">
    <property type="match status" value="1"/>
</dbReference>
<sequence length="1889" mass="211216">MSEPTPDPLAMSPSAEADGDEESHGGSGRDTVEEDTVDGSEGDDEISTISTELSEVPTVDLLNLSRPATPEFIPGDPPEVGSLIRAWGESQYDDYDVIAVHGLRDDRATVWKSKTGKAWIQDRLFMYTSIRQLDFSYATDECARIYQSDGIKLEARRLLRLYSHSRNALAPTETRRPIIWVCHDIGGTIVKQALIEAAQATFRQDYESIEEWELAKEAYLSVSKFTTAIIFLGSPHRAQSIDILEDELHNLMSLPGPQFRRGITKSIKSLARQVHNTNVRALESNFFSRFHSIQAYYAPGIKRNQDVEEEDASESDARSRSDEPQPKEGTSETLVDPSMVPASPFSPYTLTSGHWMEVEGQFKQDIINHEDLVRGDEGVPEDKSWLTGVASRFVPRWRFLCFSNVQNTEQTSILAITPPTRYPIAHFSPRLHETPPFLLQDELKVFHRGSGPRIIYIYGLGDPARTAMISQYWQRLDEGRLSDCITTVCGDTFYYQFEKFDNRRNTIRNMILTWINEIMWSSSFMSFAAKSACFNLSDAFRDYHPWSLSDLFRLFQDMRRSAGISGMVIFLSCFDDCVEDERTWFLKEVLDEHGGNDTEYRLIISTSGADGLLLDSVPSSGTLCLTNIAQEVVGFAMDEIGLHASGLGSSLEELLRLRPALRGCKELLGTLIEECHDSPFLGYQILNWLGRFGRGMPTATIAAALNKMQPVTPSSVISTVMNSIPLEKRNWAARVYQWMVYALEPLTTGAMVHAVAAVTAPLDSIVLADIDQEQFLKDLETHFGGLIVFDGRDLKLSHESFYEASITGVQEFINKKPEAVHGALAKACLEYLSHSQVQPHYQRLAVDSYGGDGPKRPLFLPRDDLLEYAVQYWPQHYRLAGSERPFPVAIEFFKEVNAYRKWAEAFYLLSNPFTRIERSYLSTLPIISALGLEDLIQEHIEQAQDFELLHLDYWLSITEAARHGHLDIVRTLLARVQPDQRGLQDAIFWTSVTTYHDVLALLVDYTASIDDFQWPESLLPRAAFARHDILISALLKSQVNLGKDSKELAIDVAIKWNRPSSAKVLLQSFSDVPQKPTYGATYLDLAVTLCRPDIVRLLIDMGANLDDREDDGIAVVNKSIMSSDSKSLEILISSGADFTSGDFGTDLTTICPIAYAADRETSGCLHILLEHSMGHLGKVERNRILYAISSASHQIDNCRLLMDNGADPNQTFTDKAMLFIKVLETDNVEFIKLFLDYGAKPDSYDSWEGGSYRTPLTHAVHCNSFNVVKLLIDYEASPNYCPYGSESALQAAAWQGSEATREAELLLDRGADLDWVRESDGWSPLQTAYDSPKLVRLFLKHGADVEKQCDCGTVLMMAARWGFIDTVRTLIAHRDPQPDLDARYTYEKNDDYGETAASLAFEKGHFDITNLLFDSGASVTDGGNENGLFLLDHDVGSWQVSEAVRCIKTCLERGVDPGTVEEDGNTHLHNLGASTPAPVIQALIDGGAPIDKANQAGRTPLAVAVECGNLDATKFLLLKHARPDVCVPEVGNLLFLACRAHEQPARTIINILKLLIEAKVDPHVRGPEPDCRSLLYAAMLHPNKDDRQKLVEYLVGDVNVDVNGTDGSHFHPVIVAADEQDSSLFEYLLRHGAKVGVADSLGLSLPHYAIFMDPGESRIYSLLKKSNADFRAPDKYGRTPLHFVAALGYRGDIEWLLRHLPDPDLEVKDSDGWTPLMWACKLDATNSLMVEWLITRGVDYWAKSIDGVWSAHKLACFSDMDQETLELLQPPESGRERVVAGVTETWDPLFHQTDPGTKHSNVTCKGCLMTWVGQPIIGSRQKCTTCDFDLCFKCFPHRRDMHDSEHEFNEFIGTDTSGDVSRAQSSGSDDRRSTSSENNDEDDIIVKES</sequence>
<feature type="region of interest" description="Disordered" evidence="7">
    <location>
        <begin position="1852"/>
        <end position="1889"/>
    </location>
</feature>
<keyword evidence="10" id="KW-1185">Reference proteome</keyword>
<accession>A0A8H5JTI4</accession>
<organism evidence="9 10">
    <name type="scientific">Fusarium napiforme</name>
    <dbReference type="NCBI Taxonomy" id="42672"/>
    <lineage>
        <taxon>Eukaryota</taxon>
        <taxon>Fungi</taxon>
        <taxon>Dikarya</taxon>
        <taxon>Ascomycota</taxon>
        <taxon>Pezizomycotina</taxon>
        <taxon>Sordariomycetes</taxon>
        <taxon>Hypocreomycetidae</taxon>
        <taxon>Hypocreales</taxon>
        <taxon>Nectriaceae</taxon>
        <taxon>Fusarium</taxon>
        <taxon>Fusarium fujikuroi species complex</taxon>
    </lineage>
</organism>
<keyword evidence="4" id="KW-0862">Zinc</keyword>
<feature type="domain" description="ZZ-type" evidence="8">
    <location>
        <begin position="1798"/>
        <end position="1840"/>
    </location>
</feature>
<evidence type="ECO:0000256" key="1">
    <source>
        <dbReference type="ARBA" id="ARBA00022723"/>
    </source>
</evidence>
<evidence type="ECO:0000256" key="6">
    <source>
        <dbReference type="PROSITE-ProRule" id="PRU00023"/>
    </source>
</evidence>
<feature type="compositionally biased region" description="Polar residues" evidence="7">
    <location>
        <begin position="1854"/>
        <end position="1864"/>
    </location>
</feature>
<feature type="region of interest" description="Disordered" evidence="7">
    <location>
        <begin position="304"/>
        <end position="342"/>
    </location>
</feature>
<evidence type="ECO:0000256" key="7">
    <source>
        <dbReference type="SAM" id="MobiDB-lite"/>
    </source>
</evidence>
<reference evidence="9 10" key="1">
    <citation type="submission" date="2020-05" db="EMBL/GenBank/DDBJ databases">
        <title>Identification and distribution of gene clusters putatively required for synthesis of sphingolipid metabolism inhibitors in phylogenetically diverse species of the filamentous fungus Fusarium.</title>
        <authorList>
            <person name="Kim H.-S."/>
            <person name="Busman M."/>
            <person name="Brown D.W."/>
            <person name="Divon H."/>
            <person name="Uhlig S."/>
            <person name="Proctor R.H."/>
        </authorList>
    </citation>
    <scope>NUCLEOTIDE SEQUENCE [LARGE SCALE GENOMIC DNA]</scope>
    <source>
        <strain evidence="9 10">NRRL 25196</strain>
    </source>
</reference>
<feature type="repeat" description="ANK" evidence="6">
    <location>
        <begin position="1392"/>
        <end position="1424"/>
    </location>
</feature>
<name>A0A8H5JTI4_9HYPO</name>
<keyword evidence="5 6" id="KW-0040">ANK repeat</keyword>
<dbReference type="Pfam" id="PF00569">
    <property type="entry name" value="ZZ"/>
    <property type="match status" value="1"/>
</dbReference>
<gene>
    <name evidence="9" type="ORF">FNAPI_4145</name>
</gene>
<feature type="repeat" description="ANK" evidence="6">
    <location>
        <begin position="1078"/>
        <end position="1110"/>
    </location>
</feature>
<dbReference type="InterPro" id="IPR000433">
    <property type="entry name" value="Znf_ZZ"/>
</dbReference>
<evidence type="ECO:0000313" key="10">
    <source>
        <dbReference type="Proteomes" id="UP000574317"/>
    </source>
</evidence>
<dbReference type="CDD" id="cd02249">
    <property type="entry name" value="ZZ"/>
    <property type="match status" value="1"/>
</dbReference>
<feature type="compositionally biased region" description="Basic and acidic residues" evidence="7">
    <location>
        <begin position="315"/>
        <end position="330"/>
    </location>
</feature>
<dbReference type="PROSITE" id="PS50088">
    <property type="entry name" value="ANK_REPEAT"/>
    <property type="match status" value="2"/>
</dbReference>
<feature type="compositionally biased region" description="Acidic residues" evidence="7">
    <location>
        <begin position="32"/>
        <end position="46"/>
    </location>
</feature>
<dbReference type="PANTHER" id="PTHR24198:SF165">
    <property type="entry name" value="ANKYRIN REPEAT-CONTAINING PROTEIN-RELATED"/>
    <property type="match status" value="1"/>
</dbReference>
<dbReference type="SMART" id="SM00248">
    <property type="entry name" value="ANK"/>
    <property type="match status" value="18"/>
</dbReference>
<keyword evidence="1" id="KW-0479">Metal-binding</keyword>
<evidence type="ECO:0000313" key="9">
    <source>
        <dbReference type="EMBL" id="KAF5560552.1"/>
    </source>
</evidence>
<dbReference type="PROSITE" id="PS50297">
    <property type="entry name" value="ANK_REP_REGION"/>
    <property type="match status" value="1"/>
</dbReference>
<evidence type="ECO:0000256" key="3">
    <source>
        <dbReference type="ARBA" id="ARBA00022771"/>
    </source>
</evidence>
<dbReference type="InterPro" id="IPR043145">
    <property type="entry name" value="Znf_ZZ_sf"/>
</dbReference>
<dbReference type="InterPro" id="IPR036770">
    <property type="entry name" value="Ankyrin_rpt-contain_sf"/>
</dbReference>
<dbReference type="SUPFAM" id="SSF57850">
    <property type="entry name" value="RING/U-box"/>
    <property type="match status" value="1"/>
</dbReference>
<feature type="region of interest" description="Disordered" evidence="7">
    <location>
        <begin position="1"/>
        <end position="52"/>
    </location>
</feature>